<dbReference type="RefSeq" id="XP_008075852.1">
    <property type="nucleotide sequence ID" value="XM_008077661.1"/>
</dbReference>
<dbReference type="eggNOG" id="ENOG502T5RM">
    <property type="taxonomic scope" value="Eukaryota"/>
</dbReference>
<organism evidence="1 2">
    <name type="scientific">Glarea lozoyensis (strain ATCC 20868 / MF5171)</name>
    <dbReference type="NCBI Taxonomy" id="1116229"/>
    <lineage>
        <taxon>Eukaryota</taxon>
        <taxon>Fungi</taxon>
        <taxon>Dikarya</taxon>
        <taxon>Ascomycota</taxon>
        <taxon>Pezizomycotina</taxon>
        <taxon>Leotiomycetes</taxon>
        <taxon>Helotiales</taxon>
        <taxon>Helotiaceae</taxon>
        <taxon>Glarea</taxon>
    </lineage>
</organism>
<sequence length="523" mass="60415">MSSAATRFASLPEMLNNLSYSIINRDLLRNLCLVNKRFKSAFAPSLYEEVWFRAHNTSFLMEKLPLLLGNQALRYTQKIDLAISLHSRKSDEQGKGVLCDFYNQSIQALLSKMPQLNCFRWEYVPLYTTTLATLQQNCPNLRTLVIHHPEDIEEILGISYDFNWDHDLKERRPLFAFQDLGVLSGLTTIEVSNIHGDLEITRKGLVQTLLNSPSLKTLALSISGFTVFRLWKVNTRFSCQQYQNFLDQLCRDFFDAGGKPLQLQKLVLGLSIIPWGSGDCLRRLTNLVCLEDVYIFNEEYETALTFSDDDDYIAWSLLTPENCPNLTNVGAYRLTKSVERWIGSLTEGFIKQFNTEWATEEGVAALKWDTDDTQTRSAAKLRSLTFNVNITWDMSDLEQLPVVNVEKLQALSAVIVHSTPEHQTGILEWLSRAKDLEQLFFAERCCANIPANTNSQPDNEGFEYKLARQCKKLRYLRLDQNAWRITRYDPAASGLDIQFERLDRFETRLIEEFQPRMIFREDW</sequence>
<dbReference type="EMBL" id="KE145352">
    <property type="protein sequence ID" value="EPE36537.1"/>
    <property type="molecule type" value="Genomic_DNA"/>
</dbReference>
<dbReference type="HOGENOM" id="CLU_527892_0_0_1"/>
<dbReference type="GeneID" id="19467748"/>
<keyword evidence="2" id="KW-1185">Reference proteome</keyword>
<dbReference type="Gene3D" id="3.80.10.10">
    <property type="entry name" value="Ribonuclease Inhibitor"/>
    <property type="match status" value="1"/>
</dbReference>
<dbReference type="OMA" id="CANIPAN"/>
<protein>
    <submittedName>
        <fullName evidence="1">Uncharacterized protein</fullName>
    </submittedName>
</protein>
<dbReference type="OrthoDB" id="4758907at2759"/>
<dbReference type="SUPFAM" id="SSF52047">
    <property type="entry name" value="RNI-like"/>
    <property type="match status" value="1"/>
</dbReference>
<dbReference type="Proteomes" id="UP000016922">
    <property type="component" value="Unassembled WGS sequence"/>
</dbReference>
<dbReference type="KEGG" id="glz:GLAREA_08700"/>
<gene>
    <name evidence="1" type="ORF">GLAREA_08700</name>
</gene>
<name>S3DDM5_GLAL2</name>
<dbReference type="InterPro" id="IPR032675">
    <property type="entry name" value="LRR_dom_sf"/>
</dbReference>
<reference evidence="1 2" key="1">
    <citation type="journal article" date="2013" name="BMC Genomics">
        <title>Genomics-driven discovery of the pneumocandin biosynthetic gene cluster in the fungus Glarea lozoyensis.</title>
        <authorList>
            <person name="Chen L."/>
            <person name="Yue Q."/>
            <person name="Zhang X."/>
            <person name="Xiang M."/>
            <person name="Wang C."/>
            <person name="Li S."/>
            <person name="Che Y."/>
            <person name="Ortiz-Lopez F.J."/>
            <person name="Bills G.F."/>
            <person name="Liu X."/>
            <person name="An Z."/>
        </authorList>
    </citation>
    <scope>NUCLEOTIDE SEQUENCE [LARGE SCALE GENOMIC DNA]</scope>
    <source>
        <strain evidence="2">ATCC 20868 / MF5171</strain>
    </source>
</reference>
<accession>S3DDM5</accession>
<proteinExistence type="predicted"/>
<evidence type="ECO:0000313" key="2">
    <source>
        <dbReference type="Proteomes" id="UP000016922"/>
    </source>
</evidence>
<dbReference type="AlphaFoldDB" id="S3DDM5"/>
<evidence type="ECO:0000313" key="1">
    <source>
        <dbReference type="EMBL" id="EPE36537.1"/>
    </source>
</evidence>